<sequence>MDMIFSQLLQQARMKFGQNPMAVLSANQPTGEAPMDLFLAEEHTADYLALSTGGDADRGLITGALVGCGALGLMFFVLIFALKQDWESVMTGLIVVLFFSVPPFLWETLRPLPLPVLFNRRTREVYFAQNRALYHAPWDDIQALAGEFMIIGPQMGGMRCASLEVLMHRFEHPQEQILVNLGLPMGKTLALQKSLWEYIRAYMNNGPWFDKDGQHSESDAYVKSLLSMRIKRTDWHKYTLEKIRKDKAENQGKNYLSGLDAAMLVGNLFFYPMNWVQEFTNRVARRRPRKGWPDVVRERLRPDGPTSRLIDLERRNTA</sequence>
<keyword evidence="1" id="KW-1133">Transmembrane helix</keyword>
<evidence type="ECO:0000313" key="3">
    <source>
        <dbReference type="Proteomes" id="UP000566995"/>
    </source>
</evidence>
<keyword evidence="1" id="KW-0812">Transmembrane</keyword>
<dbReference type="EMBL" id="JACHLI010000033">
    <property type="protein sequence ID" value="MBB4866913.1"/>
    <property type="molecule type" value="Genomic_DNA"/>
</dbReference>
<name>A0A7W7KRF9_PSENT</name>
<keyword evidence="1" id="KW-0472">Membrane</keyword>
<reference evidence="2 3" key="1">
    <citation type="submission" date="2020-08" db="EMBL/GenBank/DDBJ databases">
        <title>Functional genomics of gut bacteria from endangered species of beetles.</title>
        <authorList>
            <person name="Carlos-Shanley C."/>
        </authorList>
    </citation>
    <scope>NUCLEOTIDE SEQUENCE [LARGE SCALE GENOMIC DNA]</scope>
    <source>
        <strain evidence="2 3">S00179</strain>
    </source>
</reference>
<evidence type="ECO:0000313" key="2">
    <source>
        <dbReference type="EMBL" id="MBB4866913.1"/>
    </source>
</evidence>
<comment type="caution">
    <text evidence="2">The sequence shown here is derived from an EMBL/GenBank/DDBJ whole genome shotgun (WGS) entry which is preliminary data.</text>
</comment>
<evidence type="ECO:0000256" key="1">
    <source>
        <dbReference type="SAM" id="Phobius"/>
    </source>
</evidence>
<accession>A0A7W7KRF9</accession>
<feature type="transmembrane region" description="Helical" evidence="1">
    <location>
        <begin position="60"/>
        <end position="82"/>
    </location>
</feature>
<dbReference type="AlphaFoldDB" id="A0A7W7KRF9"/>
<gene>
    <name evidence="2" type="ORF">HNP46_005821</name>
</gene>
<dbReference type="Proteomes" id="UP000566995">
    <property type="component" value="Unassembled WGS sequence"/>
</dbReference>
<proteinExistence type="predicted"/>
<feature type="transmembrane region" description="Helical" evidence="1">
    <location>
        <begin position="89"/>
        <end position="106"/>
    </location>
</feature>
<protein>
    <submittedName>
        <fullName evidence="2">Uncharacterized protein</fullName>
    </submittedName>
</protein>
<organism evidence="2 3">
    <name type="scientific">Pseudomonas nitroreducens</name>
    <dbReference type="NCBI Taxonomy" id="46680"/>
    <lineage>
        <taxon>Bacteria</taxon>
        <taxon>Pseudomonadati</taxon>
        <taxon>Pseudomonadota</taxon>
        <taxon>Gammaproteobacteria</taxon>
        <taxon>Pseudomonadales</taxon>
        <taxon>Pseudomonadaceae</taxon>
        <taxon>Pseudomonas</taxon>
    </lineage>
</organism>